<dbReference type="AlphaFoldDB" id="A0A9X9QG11"/>
<dbReference type="EMBL" id="LR026992">
    <property type="protein sequence ID" value="VDB93867.1"/>
    <property type="molecule type" value="Genomic_DNA"/>
</dbReference>
<gene>
    <name evidence="1" type="ORF">BGT96224V316_LOCUS7458</name>
</gene>
<sequence>MPVLTALVPWFLRLPDSGCRTLYIEDCDRVWQNSRTMYHGATISSFQWI</sequence>
<evidence type="ECO:0000313" key="2">
    <source>
        <dbReference type="Proteomes" id="UP000324639"/>
    </source>
</evidence>
<name>A0A9X9QG11_BLUGR</name>
<keyword evidence="2" id="KW-1185">Reference proteome</keyword>
<dbReference type="Proteomes" id="UP000324639">
    <property type="component" value="Chromosome Bgt_-09"/>
</dbReference>
<evidence type="ECO:0000313" key="1">
    <source>
        <dbReference type="EMBL" id="VDB93867.1"/>
    </source>
</evidence>
<reference evidence="1 2" key="1">
    <citation type="submission" date="2018-08" db="EMBL/GenBank/DDBJ databases">
        <authorList>
            <person name="Muller C M."/>
        </authorList>
    </citation>
    <scope>NUCLEOTIDE SEQUENCE [LARGE SCALE GENOMIC DNA]</scope>
</reference>
<accession>A0A9X9QG11</accession>
<organism evidence="1 2">
    <name type="scientific">Blumeria graminis f. sp. tritici</name>
    <dbReference type="NCBI Taxonomy" id="62690"/>
    <lineage>
        <taxon>Eukaryota</taxon>
        <taxon>Fungi</taxon>
        <taxon>Dikarya</taxon>
        <taxon>Ascomycota</taxon>
        <taxon>Pezizomycotina</taxon>
        <taxon>Leotiomycetes</taxon>
        <taxon>Erysiphales</taxon>
        <taxon>Erysiphaceae</taxon>
        <taxon>Blumeria</taxon>
    </lineage>
</organism>
<proteinExistence type="predicted"/>
<protein>
    <submittedName>
        <fullName evidence="1">Bgt-51204</fullName>
    </submittedName>
</protein>